<dbReference type="InterPro" id="IPR029028">
    <property type="entry name" value="Alpha/beta_knot_MTases"/>
</dbReference>
<feature type="non-terminal residue" evidence="1">
    <location>
        <position position="101"/>
    </location>
</feature>
<dbReference type="EMBL" id="UINC01115975">
    <property type="protein sequence ID" value="SVC87388.1"/>
    <property type="molecule type" value="Genomic_DNA"/>
</dbReference>
<organism evidence="1">
    <name type="scientific">marine metagenome</name>
    <dbReference type="NCBI Taxonomy" id="408172"/>
    <lineage>
        <taxon>unclassified sequences</taxon>
        <taxon>metagenomes</taxon>
        <taxon>ecological metagenomes</taxon>
    </lineage>
</organism>
<dbReference type="InterPro" id="IPR003742">
    <property type="entry name" value="RlmH-like"/>
</dbReference>
<evidence type="ECO:0000313" key="1">
    <source>
        <dbReference type="EMBL" id="SVC87388.1"/>
    </source>
</evidence>
<dbReference type="Pfam" id="PF02590">
    <property type="entry name" value="SPOUT_MTase"/>
    <property type="match status" value="1"/>
</dbReference>
<accession>A0A382QR48</accession>
<dbReference type="SUPFAM" id="SSF75217">
    <property type="entry name" value="alpha/beta knot"/>
    <property type="match status" value="1"/>
</dbReference>
<dbReference type="AlphaFoldDB" id="A0A382QR48"/>
<dbReference type="GO" id="GO:0006364">
    <property type="term" value="P:rRNA processing"/>
    <property type="evidence" value="ECO:0007669"/>
    <property type="project" value="InterPro"/>
</dbReference>
<sequence>MNLTIVSFAKGRTRYEEAEAEFVRRLSGHGSVTVEVVKNWKDKDGLPTRLLGNTYPVGLYIDGRSYTSTALAQHVGNLLQRGNSHLVFAIGGADGMPPVWT</sequence>
<gene>
    <name evidence="1" type="ORF">METZ01_LOCUS340242</name>
</gene>
<dbReference type="GO" id="GO:0008168">
    <property type="term" value="F:methyltransferase activity"/>
    <property type="evidence" value="ECO:0007669"/>
    <property type="project" value="InterPro"/>
</dbReference>
<dbReference type="InterPro" id="IPR029026">
    <property type="entry name" value="tRNA_m1G_MTases_N"/>
</dbReference>
<protein>
    <submittedName>
        <fullName evidence="1">Uncharacterized protein</fullName>
    </submittedName>
</protein>
<reference evidence="1" key="1">
    <citation type="submission" date="2018-05" db="EMBL/GenBank/DDBJ databases">
        <authorList>
            <person name="Lanie J.A."/>
            <person name="Ng W.-L."/>
            <person name="Kazmierczak K.M."/>
            <person name="Andrzejewski T.M."/>
            <person name="Davidsen T.M."/>
            <person name="Wayne K.J."/>
            <person name="Tettelin H."/>
            <person name="Glass J.I."/>
            <person name="Rusch D."/>
            <person name="Podicherti R."/>
            <person name="Tsui H.-C.T."/>
            <person name="Winkler M.E."/>
        </authorList>
    </citation>
    <scope>NUCLEOTIDE SEQUENCE</scope>
</reference>
<proteinExistence type="predicted"/>
<dbReference type="Gene3D" id="3.40.1280.10">
    <property type="match status" value="1"/>
</dbReference>
<name>A0A382QR48_9ZZZZ</name>